<dbReference type="RefSeq" id="WP_152429691.1">
    <property type="nucleotide sequence ID" value="NZ_CBCSDK010000003.1"/>
</dbReference>
<dbReference type="AlphaFoldDB" id="A0A5P9CGJ5"/>
<organism evidence="1 2">
    <name type="scientific">Vibrio aquimaris</name>
    <dbReference type="NCBI Taxonomy" id="2587862"/>
    <lineage>
        <taxon>Bacteria</taxon>
        <taxon>Pseudomonadati</taxon>
        <taxon>Pseudomonadota</taxon>
        <taxon>Gammaproteobacteria</taxon>
        <taxon>Vibrionales</taxon>
        <taxon>Vibrionaceae</taxon>
        <taxon>Vibrio</taxon>
    </lineage>
</organism>
<evidence type="ECO:0000313" key="1">
    <source>
        <dbReference type="EMBL" id="QFT25439.1"/>
    </source>
</evidence>
<proteinExistence type="predicted"/>
<evidence type="ECO:0000313" key="2">
    <source>
        <dbReference type="Proteomes" id="UP000326936"/>
    </source>
</evidence>
<dbReference type="OrthoDB" id="5405751at2"/>
<dbReference type="Pfam" id="PF07191">
    <property type="entry name" value="Zn_ribbon_6"/>
    <property type="match status" value="1"/>
</dbReference>
<reference evidence="1 2" key="1">
    <citation type="submission" date="2019-10" db="EMBL/GenBank/DDBJ databases">
        <title>Complete genome sequence of Vibrio sp. strain THAF100, isolated from non-filtered water from the water column of tank 6 of a marine aquarium containing stony-coral fragments. Water maintained at 26 degree C.</title>
        <authorList>
            <person name="Ruckert C."/>
            <person name="Franco A."/>
            <person name="Kalinowski J."/>
            <person name="Glaeser S."/>
        </authorList>
    </citation>
    <scope>NUCLEOTIDE SEQUENCE [LARGE SCALE GENOMIC DNA]</scope>
    <source>
        <strain evidence="1 2">THAF100</strain>
    </source>
</reference>
<protein>
    <recommendedName>
        <fullName evidence="3">DNA ligase</fullName>
    </recommendedName>
</protein>
<dbReference type="KEGG" id="vaq:FIV01_03155"/>
<dbReference type="SUPFAM" id="SSF161187">
    <property type="entry name" value="YfgJ-like"/>
    <property type="match status" value="1"/>
</dbReference>
<dbReference type="Proteomes" id="UP000326936">
    <property type="component" value="Chromosome"/>
</dbReference>
<gene>
    <name evidence="1" type="ORF">FIV01_03155</name>
</gene>
<keyword evidence="2" id="KW-1185">Reference proteome</keyword>
<dbReference type="InterPro" id="IPR029037">
    <property type="entry name" value="DUF1407/YfgJ-like_sf"/>
</dbReference>
<sequence>MIQCPDCDVELKWKGKYHCEQCQMDFDKQAYCPDCQAQLEKLLACGASNYFCNQCNELKSKSKVRFVLAKI</sequence>
<dbReference type="Gene3D" id="2.10.290.10">
    <property type="entry name" value="YfgJ-like"/>
    <property type="match status" value="1"/>
</dbReference>
<dbReference type="InterPro" id="IPR010807">
    <property type="entry name" value="YfgJ-like"/>
</dbReference>
<dbReference type="EMBL" id="CP045350">
    <property type="protein sequence ID" value="QFT25439.1"/>
    <property type="molecule type" value="Genomic_DNA"/>
</dbReference>
<evidence type="ECO:0008006" key="3">
    <source>
        <dbReference type="Google" id="ProtNLM"/>
    </source>
</evidence>
<accession>A0A5P9CGJ5</accession>
<name>A0A5P9CGJ5_9VIBR</name>